<gene>
    <name evidence="2" type="ORF">QBC35DRAFT_522555</name>
</gene>
<dbReference type="Gene3D" id="2.120.10.30">
    <property type="entry name" value="TolB, C-terminal domain"/>
    <property type="match status" value="1"/>
</dbReference>
<dbReference type="PANTHER" id="PTHR42060:SF1">
    <property type="entry name" value="NHL REPEAT-CONTAINING PROTEIN"/>
    <property type="match status" value="1"/>
</dbReference>
<dbReference type="InterPro" id="IPR052998">
    <property type="entry name" value="Hetero-Diels-Alderase-like"/>
</dbReference>
<sequence>MFRPLTAILLVLSHFIPASVAGRSRKESFPAQEIFSFPPSNPVFIENLLPLPDNRILLSHFGAPGPDTAIYVLNSTTYPASVSIVGWLPNSTSQTGIAALGENHYAITAGIVGTNFEFIKGTGAVYVIELKNGENKAKVVDRVPVPNTINLNGLVAIPPLRGKHSKGKRSHILLSADSRGGRVFRIDLKARTAKVELTDAKLGGDPSNPEAGSIAITGVNGLALRKGQGRFDGWLYFANSAQGIVGRIKVDERGYQVVGKKGKVEVLGWITGRVTLGNFFDDMDVDEQENVYVGWVTERVLKIGKGTGKQTIVLGPEVVNRTVEVRYPTAVKVGLNGKKKEIFVAGGGIGGDGTMLGGQVIRVGI</sequence>
<reference evidence="2" key="2">
    <citation type="submission" date="2023-05" db="EMBL/GenBank/DDBJ databases">
        <authorList>
            <consortium name="Lawrence Berkeley National Laboratory"/>
            <person name="Steindorff A."/>
            <person name="Hensen N."/>
            <person name="Bonometti L."/>
            <person name="Westerberg I."/>
            <person name="Brannstrom I.O."/>
            <person name="Guillou S."/>
            <person name="Cros-Aarteil S."/>
            <person name="Calhoun S."/>
            <person name="Haridas S."/>
            <person name="Kuo A."/>
            <person name="Mondo S."/>
            <person name="Pangilinan J."/>
            <person name="Riley R."/>
            <person name="Labutti K."/>
            <person name="Andreopoulos B."/>
            <person name="Lipzen A."/>
            <person name="Chen C."/>
            <person name="Yanf M."/>
            <person name="Daum C."/>
            <person name="Ng V."/>
            <person name="Clum A."/>
            <person name="Ohm R."/>
            <person name="Martin F."/>
            <person name="Silar P."/>
            <person name="Natvig D."/>
            <person name="Lalanne C."/>
            <person name="Gautier V."/>
            <person name="Ament-Velasquez S.L."/>
            <person name="Kruys A."/>
            <person name="Hutchinson M.I."/>
            <person name="Powell A.J."/>
            <person name="Barry K."/>
            <person name="Miller A.N."/>
            <person name="Grigoriev I.V."/>
            <person name="Debuchy R."/>
            <person name="Gladieux P."/>
            <person name="Thoren M.H."/>
            <person name="Johannesson H."/>
        </authorList>
    </citation>
    <scope>NUCLEOTIDE SEQUENCE</scope>
    <source>
        <strain evidence="2">PSN309</strain>
    </source>
</reference>
<protein>
    <submittedName>
        <fullName evidence="2">Uncharacterized protein</fullName>
    </submittedName>
</protein>
<feature type="signal peptide" evidence="1">
    <location>
        <begin position="1"/>
        <end position="21"/>
    </location>
</feature>
<evidence type="ECO:0000313" key="3">
    <source>
        <dbReference type="Proteomes" id="UP001302126"/>
    </source>
</evidence>
<dbReference type="PANTHER" id="PTHR42060">
    <property type="entry name" value="NHL REPEAT-CONTAINING PROTEIN-RELATED"/>
    <property type="match status" value="1"/>
</dbReference>
<dbReference type="InterPro" id="IPR011042">
    <property type="entry name" value="6-blade_b-propeller_TolB-like"/>
</dbReference>
<reference evidence="2" key="1">
    <citation type="journal article" date="2023" name="Mol. Phylogenet. Evol.">
        <title>Genome-scale phylogeny and comparative genomics of the fungal order Sordariales.</title>
        <authorList>
            <person name="Hensen N."/>
            <person name="Bonometti L."/>
            <person name="Westerberg I."/>
            <person name="Brannstrom I.O."/>
            <person name="Guillou S."/>
            <person name="Cros-Aarteil S."/>
            <person name="Calhoun S."/>
            <person name="Haridas S."/>
            <person name="Kuo A."/>
            <person name="Mondo S."/>
            <person name="Pangilinan J."/>
            <person name="Riley R."/>
            <person name="LaButti K."/>
            <person name="Andreopoulos B."/>
            <person name="Lipzen A."/>
            <person name="Chen C."/>
            <person name="Yan M."/>
            <person name="Daum C."/>
            <person name="Ng V."/>
            <person name="Clum A."/>
            <person name="Steindorff A."/>
            <person name="Ohm R.A."/>
            <person name="Martin F."/>
            <person name="Silar P."/>
            <person name="Natvig D.O."/>
            <person name="Lalanne C."/>
            <person name="Gautier V."/>
            <person name="Ament-Velasquez S.L."/>
            <person name="Kruys A."/>
            <person name="Hutchinson M.I."/>
            <person name="Powell A.J."/>
            <person name="Barry K."/>
            <person name="Miller A.N."/>
            <person name="Grigoriev I.V."/>
            <person name="Debuchy R."/>
            <person name="Gladieux P."/>
            <person name="Hiltunen Thoren M."/>
            <person name="Johannesson H."/>
        </authorList>
    </citation>
    <scope>NUCLEOTIDE SEQUENCE</scope>
    <source>
        <strain evidence="2">PSN309</strain>
    </source>
</reference>
<dbReference type="AlphaFoldDB" id="A0AAN6WZJ3"/>
<dbReference type="SUPFAM" id="SSF101898">
    <property type="entry name" value="NHL repeat"/>
    <property type="match status" value="1"/>
</dbReference>
<evidence type="ECO:0000256" key="1">
    <source>
        <dbReference type="SAM" id="SignalP"/>
    </source>
</evidence>
<dbReference type="Proteomes" id="UP001302126">
    <property type="component" value="Unassembled WGS sequence"/>
</dbReference>
<evidence type="ECO:0000313" key="2">
    <source>
        <dbReference type="EMBL" id="KAK4188847.1"/>
    </source>
</evidence>
<keyword evidence="1" id="KW-0732">Signal</keyword>
<organism evidence="2 3">
    <name type="scientific">Podospora australis</name>
    <dbReference type="NCBI Taxonomy" id="1536484"/>
    <lineage>
        <taxon>Eukaryota</taxon>
        <taxon>Fungi</taxon>
        <taxon>Dikarya</taxon>
        <taxon>Ascomycota</taxon>
        <taxon>Pezizomycotina</taxon>
        <taxon>Sordariomycetes</taxon>
        <taxon>Sordariomycetidae</taxon>
        <taxon>Sordariales</taxon>
        <taxon>Podosporaceae</taxon>
        <taxon>Podospora</taxon>
    </lineage>
</organism>
<keyword evidence="3" id="KW-1185">Reference proteome</keyword>
<name>A0AAN6WZJ3_9PEZI</name>
<accession>A0AAN6WZJ3</accession>
<proteinExistence type="predicted"/>
<feature type="chain" id="PRO_5042915705" evidence="1">
    <location>
        <begin position="22"/>
        <end position="365"/>
    </location>
</feature>
<comment type="caution">
    <text evidence="2">The sequence shown here is derived from an EMBL/GenBank/DDBJ whole genome shotgun (WGS) entry which is preliminary data.</text>
</comment>
<dbReference type="EMBL" id="MU864382">
    <property type="protein sequence ID" value="KAK4188847.1"/>
    <property type="molecule type" value="Genomic_DNA"/>
</dbReference>